<dbReference type="EMBL" id="WBVQ01000004">
    <property type="protein sequence ID" value="KAB2815031.1"/>
    <property type="molecule type" value="Genomic_DNA"/>
</dbReference>
<sequence>MNTSNLALAVLAANFLASVTAKENNGGLNTNIVKEIQNGNIELQPGGLMHATSFAPGNQVEILEASNIRAVGKSDFQGTKLDPNTVAILTGLKVAYGVAADGTDVAAVDYDSDRDNLPAVFKNSVVEIKQDGKQKLRIPIARLLTQVNSDSQDGDIYKTPGFIYLAGDVHTEIRLLMPSGVVLDPGAGNTAYIRFDFEGFVTRTRS</sequence>
<evidence type="ECO:0000313" key="2">
    <source>
        <dbReference type="EMBL" id="KAB2815031.1"/>
    </source>
</evidence>
<proteinExistence type="predicted"/>
<accession>A0A6L3ZED9</accession>
<reference evidence="2 3" key="1">
    <citation type="submission" date="2019-10" db="EMBL/GenBank/DDBJ databases">
        <title>Genome sequence of Phaeocystidibacter marisrubri JCM30614 (type strain).</title>
        <authorList>
            <person name="Bowman J.P."/>
        </authorList>
    </citation>
    <scope>NUCLEOTIDE SEQUENCE [LARGE SCALE GENOMIC DNA]</scope>
    <source>
        <strain evidence="2 3">JCM 30614</strain>
    </source>
</reference>
<keyword evidence="1" id="KW-0732">Signal</keyword>
<evidence type="ECO:0000256" key="1">
    <source>
        <dbReference type="SAM" id="SignalP"/>
    </source>
</evidence>
<evidence type="ECO:0008006" key="4">
    <source>
        <dbReference type="Google" id="ProtNLM"/>
    </source>
</evidence>
<dbReference type="RefSeq" id="WP_151694355.1">
    <property type="nucleotide sequence ID" value="NZ_BMGX01000003.1"/>
</dbReference>
<gene>
    <name evidence="2" type="ORF">F8C82_14560</name>
</gene>
<keyword evidence="3" id="KW-1185">Reference proteome</keyword>
<name>A0A6L3ZED9_9FLAO</name>
<protein>
    <recommendedName>
        <fullName evidence="4">DUF4402 domain-containing protein</fullName>
    </recommendedName>
</protein>
<dbReference type="AlphaFoldDB" id="A0A6L3ZED9"/>
<feature type="signal peptide" evidence="1">
    <location>
        <begin position="1"/>
        <end position="21"/>
    </location>
</feature>
<feature type="chain" id="PRO_5026743501" description="DUF4402 domain-containing protein" evidence="1">
    <location>
        <begin position="22"/>
        <end position="206"/>
    </location>
</feature>
<dbReference type="Proteomes" id="UP000484164">
    <property type="component" value="Unassembled WGS sequence"/>
</dbReference>
<organism evidence="2 3">
    <name type="scientific">Phaeocystidibacter marisrubri</name>
    <dbReference type="NCBI Taxonomy" id="1577780"/>
    <lineage>
        <taxon>Bacteria</taxon>
        <taxon>Pseudomonadati</taxon>
        <taxon>Bacteroidota</taxon>
        <taxon>Flavobacteriia</taxon>
        <taxon>Flavobacteriales</taxon>
        <taxon>Phaeocystidibacteraceae</taxon>
        <taxon>Phaeocystidibacter</taxon>
    </lineage>
</organism>
<evidence type="ECO:0000313" key="3">
    <source>
        <dbReference type="Proteomes" id="UP000484164"/>
    </source>
</evidence>
<comment type="caution">
    <text evidence="2">The sequence shown here is derived from an EMBL/GenBank/DDBJ whole genome shotgun (WGS) entry which is preliminary data.</text>
</comment>